<reference evidence="1" key="1">
    <citation type="journal article" date="2019" name="bioRxiv">
        <title>The Genome of the Zebra Mussel, Dreissena polymorpha: A Resource for Invasive Species Research.</title>
        <authorList>
            <person name="McCartney M.A."/>
            <person name="Auch B."/>
            <person name="Kono T."/>
            <person name="Mallez S."/>
            <person name="Zhang Y."/>
            <person name="Obille A."/>
            <person name="Becker A."/>
            <person name="Abrahante J.E."/>
            <person name="Garbe J."/>
            <person name="Badalamenti J.P."/>
            <person name="Herman A."/>
            <person name="Mangelson H."/>
            <person name="Liachko I."/>
            <person name="Sullivan S."/>
            <person name="Sone E.D."/>
            <person name="Koren S."/>
            <person name="Silverstein K.A.T."/>
            <person name="Beckman K.B."/>
            <person name="Gohl D.M."/>
        </authorList>
    </citation>
    <scope>NUCLEOTIDE SEQUENCE</scope>
    <source>
        <strain evidence="1">Duluth1</strain>
        <tissue evidence="1">Whole animal</tissue>
    </source>
</reference>
<evidence type="ECO:0000313" key="2">
    <source>
        <dbReference type="Proteomes" id="UP000828390"/>
    </source>
</evidence>
<dbReference type="Proteomes" id="UP000828390">
    <property type="component" value="Unassembled WGS sequence"/>
</dbReference>
<comment type="caution">
    <text evidence="1">The sequence shown here is derived from an EMBL/GenBank/DDBJ whole genome shotgun (WGS) entry which is preliminary data.</text>
</comment>
<dbReference type="InterPro" id="IPR011604">
    <property type="entry name" value="PDDEXK-like_dom_sf"/>
</dbReference>
<accession>A0A9D4HNV0</accession>
<evidence type="ECO:0000313" key="1">
    <source>
        <dbReference type="EMBL" id="KAH3725516.1"/>
    </source>
</evidence>
<keyword evidence="2" id="KW-1185">Reference proteome</keyword>
<organism evidence="1 2">
    <name type="scientific">Dreissena polymorpha</name>
    <name type="common">Zebra mussel</name>
    <name type="synonym">Mytilus polymorpha</name>
    <dbReference type="NCBI Taxonomy" id="45954"/>
    <lineage>
        <taxon>Eukaryota</taxon>
        <taxon>Metazoa</taxon>
        <taxon>Spiralia</taxon>
        <taxon>Lophotrochozoa</taxon>
        <taxon>Mollusca</taxon>
        <taxon>Bivalvia</taxon>
        <taxon>Autobranchia</taxon>
        <taxon>Heteroconchia</taxon>
        <taxon>Euheterodonta</taxon>
        <taxon>Imparidentia</taxon>
        <taxon>Neoheterodontei</taxon>
        <taxon>Myida</taxon>
        <taxon>Dreissenoidea</taxon>
        <taxon>Dreissenidae</taxon>
        <taxon>Dreissena</taxon>
    </lineage>
</organism>
<reference evidence="1" key="2">
    <citation type="submission" date="2020-11" db="EMBL/GenBank/DDBJ databases">
        <authorList>
            <person name="McCartney M.A."/>
            <person name="Auch B."/>
            <person name="Kono T."/>
            <person name="Mallez S."/>
            <person name="Becker A."/>
            <person name="Gohl D.M."/>
            <person name="Silverstein K.A.T."/>
            <person name="Koren S."/>
            <person name="Bechman K.B."/>
            <person name="Herman A."/>
            <person name="Abrahante J.E."/>
            <person name="Garbe J."/>
        </authorList>
    </citation>
    <scope>NUCLEOTIDE SEQUENCE</scope>
    <source>
        <strain evidence="1">Duluth1</strain>
        <tissue evidence="1">Whole animal</tissue>
    </source>
</reference>
<dbReference type="AlphaFoldDB" id="A0A9D4HNV0"/>
<dbReference type="Gene3D" id="3.90.320.10">
    <property type="match status" value="1"/>
</dbReference>
<protein>
    <submittedName>
        <fullName evidence="1">Uncharacterized protein</fullName>
    </submittedName>
</protein>
<dbReference type="SUPFAM" id="SSF52980">
    <property type="entry name" value="Restriction endonuclease-like"/>
    <property type="match status" value="1"/>
</dbReference>
<gene>
    <name evidence="1" type="ORF">DPMN_051360</name>
</gene>
<proteinExistence type="predicted"/>
<dbReference type="EMBL" id="JAIWYP010000012">
    <property type="protein sequence ID" value="KAH3725516.1"/>
    <property type="molecule type" value="Genomic_DNA"/>
</dbReference>
<name>A0A9D4HNV0_DREPO</name>
<dbReference type="GO" id="GO:0006281">
    <property type="term" value="P:DNA repair"/>
    <property type="evidence" value="ECO:0007669"/>
    <property type="project" value="UniProtKB-ARBA"/>
</dbReference>
<dbReference type="InterPro" id="IPR011335">
    <property type="entry name" value="Restrct_endonuc-II-like"/>
</dbReference>
<sequence>MKYGQDKEPSAMATLVGKVLPVIFPDKIVCEEGFVEKDLNQNNEPFIVVSLNGSLRSDKCLHSTEMAVELKCPVMEIHTTIPHRYMLQCESEMDALGVESLLYLCLRPDFSSVFIIRRTQELFKTAYSIEEEVYKTQNPKRVKAKSPEVKQLKVDIVDACRDTNIVE</sequence>